<proteinExistence type="predicted"/>
<name>A0A3P7MWP7_9BILA</name>
<organism evidence="1 2">
    <name type="scientific">Gongylonema pulchrum</name>
    <dbReference type="NCBI Taxonomy" id="637853"/>
    <lineage>
        <taxon>Eukaryota</taxon>
        <taxon>Metazoa</taxon>
        <taxon>Ecdysozoa</taxon>
        <taxon>Nematoda</taxon>
        <taxon>Chromadorea</taxon>
        <taxon>Rhabditida</taxon>
        <taxon>Spirurina</taxon>
        <taxon>Spiruromorpha</taxon>
        <taxon>Spiruroidea</taxon>
        <taxon>Gongylonematidae</taxon>
        <taxon>Gongylonema</taxon>
    </lineage>
</organism>
<sequence>MRDEMIKNGSESPEEVQWLWNEQIALLDALLRAES</sequence>
<protein>
    <submittedName>
        <fullName evidence="1">Uncharacterized protein</fullName>
    </submittedName>
</protein>
<evidence type="ECO:0000313" key="1">
    <source>
        <dbReference type="EMBL" id="VDN27068.1"/>
    </source>
</evidence>
<dbReference type="AlphaFoldDB" id="A0A3P7MWP7"/>
<gene>
    <name evidence="1" type="ORF">GPUH_LOCUS15998</name>
</gene>
<dbReference type="Proteomes" id="UP000271098">
    <property type="component" value="Unassembled WGS sequence"/>
</dbReference>
<reference evidence="1 2" key="1">
    <citation type="submission" date="2018-11" db="EMBL/GenBank/DDBJ databases">
        <authorList>
            <consortium name="Pathogen Informatics"/>
        </authorList>
    </citation>
    <scope>NUCLEOTIDE SEQUENCE [LARGE SCALE GENOMIC DNA]</scope>
</reference>
<keyword evidence="2" id="KW-1185">Reference proteome</keyword>
<accession>A0A3P7MWP7</accession>
<evidence type="ECO:0000313" key="2">
    <source>
        <dbReference type="Proteomes" id="UP000271098"/>
    </source>
</evidence>
<dbReference type="EMBL" id="UYRT01083165">
    <property type="protein sequence ID" value="VDN27068.1"/>
    <property type="molecule type" value="Genomic_DNA"/>
</dbReference>